<feature type="compositionally biased region" description="Basic and acidic residues" evidence="6">
    <location>
        <begin position="449"/>
        <end position="463"/>
    </location>
</feature>
<keyword evidence="4" id="KW-0804">Transcription</keyword>
<feature type="region of interest" description="Disordered" evidence="6">
    <location>
        <begin position="412"/>
        <end position="541"/>
    </location>
</feature>
<feature type="compositionally biased region" description="Basic and acidic residues" evidence="6">
    <location>
        <begin position="526"/>
        <end position="541"/>
    </location>
</feature>
<evidence type="ECO:0000313" key="8">
    <source>
        <dbReference type="EMBL" id="GBM07215.1"/>
    </source>
</evidence>
<dbReference type="SUPFAM" id="SSF47459">
    <property type="entry name" value="HLH, helix-loop-helix DNA-binding domain"/>
    <property type="match status" value="1"/>
</dbReference>
<feature type="compositionally biased region" description="Polar residues" evidence="6">
    <location>
        <begin position="465"/>
        <end position="481"/>
    </location>
</feature>
<name>A0A4Y2CVA7_ARAVE</name>
<protein>
    <submittedName>
        <fullName evidence="8">Transcription factor E2-alpha</fullName>
    </submittedName>
</protein>
<dbReference type="GO" id="GO:0005667">
    <property type="term" value="C:transcription regulator complex"/>
    <property type="evidence" value="ECO:0007669"/>
    <property type="project" value="TreeGrafter"/>
</dbReference>
<evidence type="ECO:0000256" key="2">
    <source>
        <dbReference type="ARBA" id="ARBA00023015"/>
    </source>
</evidence>
<dbReference type="GO" id="GO:0005634">
    <property type="term" value="C:nucleus"/>
    <property type="evidence" value="ECO:0007669"/>
    <property type="project" value="UniProtKB-SubCell"/>
</dbReference>
<evidence type="ECO:0000256" key="4">
    <source>
        <dbReference type="ARBA" id="ARBA00023163"/>
    </source>
</evidence>
<sequence length="670" mass="72202">MATNDDEPMHLYEVFQNCFNKIANKSQDKSRDMTYPITYPNPGGDGLTQECLNTYPGVELLPTVGDAYFQYSNTVQQRLLPADPVRGPPAKRKRDASDGKELDGHWIPPFTSDGFDQDSSRFNSSKPGPYSDAFFIDGPHAAPDPWSTSSSLQSSSYSYSNSVIGLPASHPPPTSSAFSTMHLPPEPMGYNTVSASHDPSLMANSLPPMSSFRDPSSHRTSMAHSSASPLYGQATSPPSPLSSTDPLINRGSQPTQTGDTLGKALASIYSAEPPGNSFTSTPATPVSSPSPLSGVTHWSRSGNHPAPTQNSDYSDRTLLPLQGRLEDRLDEAIHILRDHAEQSRGVMEERLDDAINILRNHAEGPGIQPVPPTTTLNDISPVTAHSNGLIPPQSYPGVAIISLDPHVAGPNTLPDNVLRSRTSQPGSSGQISASQPFVTGLPPDTLPSLKDKVKDIDKGDLSRGKSATPNANSTPTVSTPTGNSVSGTPPVSSPTSTSSNTASNIASKGTKRSRTRFSSGDEDEVPEIKAEKDKERRQANNARERIRVRDINEAFKELGRMCMVHLKADKAQTKLNILHQAVDVITNLEQQVRERNLNPKAACLKRREEEKNEEGPKLGMHAIPHPQTLDSLTHQRLATSLPGILAPMTLSSQCTTTFADGHDIDQPLLP</sequence>
<evidence type="ECO:0000259" key="7">
    <source>
        <dbReference type="PROSITE" id="PS50888"/>
    </source>
</evidence>
<feature type="compositionally biased region" description="Polar residues" evidence="6">
    <location>
        <begin position="218"/>
        <end position="228"/>
    </location>
</feature>
<accession>A0A4Y2CVA7</accession>
<dbReference type="InterPro" id="IPR036638">
    <property type="entry name" value="HLH_DNA-bd_sf"/>
</dbReference>
<evidence type="ECO:0000256" key="5">
    <source>
        <dbReference type="ARBA" id="ARBA00023242"/>
    </source>
</evidence>
<dbReference type="PROSITE" id="PS50888">
    <property type="entry name" value="BHLH"/>
    <property type="match status" value="1"/>
</dbReference>
<comment type="caution">
    <text evidence="8">The sequence shown here is derived from an EMBL/GenBank/DDBJ whole genome shotgun (WGS) entry which is preliminary data.</text>
</comment>
<organism evidence="8 9">
    <name type="scientific">Araneus ventricosus</name>
    <name type="common">Orbweaver spider</name>
    <name type="synonym">Epeira ventricosa</name>
    <dbReference type="NCBI Taxonomy" id="182803"/>
    <lineage>
        <taxon>Eukaryota</taxon>
        <taxon>Metazoa</taxon>
        <taxon>Ecdysozoa</taxon>
        <taxon>Arthropoda</taxon>
        <taxon>Chelicerata</taxon>
        <taxon>Arachnida</taxon>
        <taxon>Araneae</taxon>
        <taxon>Araneomorphae</taxon>
        <taxon>Entelegynae</taxon>
        <taxon>Araneoidea</taxon>
        <taxon>Araneidae</taxon>
        <taxon>Araneus</taxon>
    </lineage>
</organism>
<gene>
    <name evidence="8" type="primary">tcf3</name>
    <name evidence="8" type="ORF">AVEN_25475_1</name>
</gene>
<dbReference type="GO" id="GO:0000981">
    <property type="term" value="F:DNA-binding transcription factor activity, RNA polymerase II-specific"/>
    <property type="evidence" value="ECO:0007669"/>
    <property type="project" value="TreeGrafter"/>
</dbReference>
<feature type="region of interest" description="Disordered" evidence="6">
    <location>
        <begin position="272"/>
        <end position="315"/>
    </location>
</feature>
<dbReference type="GO" id="GO:0046983">
    <property type="term" value="F:protein dimerization activity"/>
    <property type="evidence" value="ECO:0007669"/>
    <property type="project" value="InterPro"/>
</dbReference>
<dbReference type="InterPro" id="IPR051098">
    <property type="entry name" value="NeuroDiff_E-box_TFs"/>
</dbReference>
<dbReference type="CDD" id="cd18945">
    <property type="entry name" value="bHLH_E-protein_TCF4_E2-2"/>
    <property type="match status" value="1"/>
</dbReference>
<dbReference type="PANTHER" id="PTHR11793:SF13">
    <property type="entry name" value="PROTEIN DAUGHTERLESS"/>
    <property type="match status" value="1"/>
</dbReference>
<evidence type="ECO:0000256" key="6">
    <source>
        <dbReference type="SAM" id="MobiDB-lite"/>
    </source>
</evidence>
<feature type="compositionally biased region" description="Polar residues" evidence="6">
    <location>
        <begin position="296"/>
        <end position="312"/>
    </location>
</feature>
<feature type="region of interest" description="Disordered" evidence="6">
    <location>
        <begin position="189"/>
        <end position="260"/>
    </location>
</feature>
<keyword evidence="9" id="KW-1185">Reference proteome</keyword>
<dbReference type="Proteomes" id="UP000499080">
    <property type="component" value="Unassembled WGS sequence"/>
</dbReference>
<feature type="compositionally biased region" description="Polar residues" evidence="6">
    <location>
        <begin position="419"/>
        <end position="437"/>
    </location>
</feature>
<dbReference type="AlphaFoldDB" id="A0A4Y2CVA7"/>
<dbReference type="Gene3D" id="4.10.280.10">
    <property type="entry name" value="Helix-loop-helix DNA-binding domain"/>
    <property type="match status" value="1"/>
</dbReference>
<dbReference type="SMART" id="SM00353">
    <property type="entry name" value="HLH"/>
    <property type="match status" value="1"/>
</dbReference>
<keyword evidence="3" id="KW-0238">DNA-binding</keyword>
<dbReference type="Pfam" id="PF00010">
    <property type="entry name" value="HLH"/>
    <property type="match status" value="1"/>
</dbReference>
<feature type="domain" description="BHLH" evidence="7">
    <location>
        <begin position="535"/>
        <end position="588"/>
    </location>
</feature>
<dbReference type="PANTHER" id="PTHR11793">
    <property type="entry name" value="BASIC HELIX-LOOP-HELIX TRANSCRIPTION FACTOR"/>
    <property type="match status" value="1"/>
</dbReference>
<feature type="region of interest" description="Disordered" evidence="6">
    <location>
        <begin position="79"/>
        <end position="126"/>
    </location>
</feature>
<dbReference type="GO" id="GO:0000785">
    <property type="term" value="C:chromatin"/>
    <property type="evidence" value="ECO:0007669"/>
    <property type="project" value="TreeGrafter"/>
</dbReference>
<keyword evidence="2" id="KW-0805">Transcription regulation</keyword>
<feature type="compositionally biased region" description="Polar residues" evidence="6">
    <location>
        <begin position="250"/>
        <end position="259"/>
    </location>
</feature>
<comment type="subcellular location">
    <subcellularLocation>
        <location evidence="1">Nucleus</location>
    </subcellularLocation>
</comment>
<proteinExistence type="predicted"/>
<keyword evidence="5" id="KW-0539">Nucleus</keyword>
<reference evidence="8 9" key="1">
    <citation type="journal article" date="2019" name="Sci. Rep.">
        <title>Orb-weaving spider Araneus ventricosus genome elucidates the spidroin gene catalogue.</title>
        <authorList>
            <person name="Kono N."/>
            <person name="Nakamura H."/>
            <person name="Ohtoshi R."/>
            <person name="Moran D.A.P."/>
            <person name="Shinohara A."/>
            <person name="Yoshida Y."/>
            <person name="Fujiwara M."/>
            <person name="Mori M."/>
            <person name="Tomita M."/>
            <person name="Arakawa K."/>
        </authorList>
    </citation>
    <scope>NUCLEOTIDE SEQUENCE [LARGE SCALE GENOMIC DNA]</scope>
</reference>
<feature type="compositionally biased region" description="Basic and acidic residues" evidence="6">
    <location>
        <begin position="95"/>
        <end position="104"/>
    </location>
</feature>
<dbReference type="InterPro" id="IPR011598">
    <property type="entry name" value="bHLH_dom"/>
</dbReference>
<dbReference type="OrthoDB" id="10034090at2759"/>
<feature type="compositionally biased region" description="Low complexity" evidence="6">
    <location>
        <begin position="482"/>
        <end position="507"/>
    </location>
</feature>
<dbReference type="GO" id="GO:0000978">
    <property type="term" value="F:RNA polymerase II cis-regulatory region sequence-specific DNA binding"/>
    <property type="evidence" value="ECO:0007669"/>
    <property type="project" value="TreeGrafter"/>
</dbReference>
<evidence type="ECO:0000256" key="3">
    <source>
        <dbReference type="ARBA" id="ARBA00023125"/>
    </source>
</evidence>
<evidence type="ECO:0000256" key="1">
    <source>
        <dbReference type="ARBA" id="ARBA00004123"/>
    </source>
</evidence>
<feature type="compositionally biased region" description="Low complexity" evidence="6">
    <location>
        <begin position="277"/>
        <end position="293"/>
    </location>
</feature>
<evidence type="ECO:0000313" key="9">
    <source>
        <dbReference type="Proteomes" id="UP000499080"/>
    </source>
</evidence>
<dbReference type="EMBL" id="BGPR01000240">
    <property type="protein sequence ID" value="GBM07215.1"/>
    <property type="molecule type" value="Genomic_DNA"/>
</dbReference>
<dbReference type="FunFam" id="4.10.280.10:FF:000001">
    <property type="entry name" value="Putative transcription factor 12"/>
    <property type="match status" value="1"/>
</dbReference>